<keyword evidence="1" id="KW-0732">Signal</keyword>
<feature type="chain" id="PRO_5041378243" description="Secreted protein" evidence="1">
    <location>
        <begin position="16"/>
        <end position="93"/>
    </location>
</feature>
<comment type="caution">
    <text evidence="2">The sequence shown here is derived from an EMBL/GenBank/DDBJ whole genome shotgun (WGS) entry which is preliminary data.</text>
</comment>
<feature type="signal peptide" evidence="1">
    <location>
        <begin position="1"/>
        <end position="15"/>
    </location>
</feature>
<proteinExistence type="predicted"/>
<organism evidence="2 3">
    <name type="scientific">Lasiosphaeris hirsuta</name>
    <dbReference type="NCBI Taxonomy" id="260670"/>
    <lineage>
        <taxon>Eukaryota</taxon>
        <taxon>Fungi</taxon>
        <taxon>Dikarya</taxon>
        <taxon>Ascomycota</taxon>
        <taxon>Pezizomycotina</taxon>
        <taxon>Sordariomycetes</taxon>
        <taxon>Sordariomycetidae</taxon>
        <taxon>Sordariales</taxon>
        <taxon>Lasiosphaeriaceae</taxon>
        <taxon>Lasiosphaeris</taxon>
    </lineage>
</organism>
<accession>A0AA40DX99</accession>
<evidence type="ECO:0000256" key="1">
    <source>
        <dbReference type="SAM" id="SignalP"/>
    </source>
</evidence>
<evidence type="ECO:0000313" key="2">
    <source>
        <dbReference type="EMBL" id="KAK0719764.1"/>
    </source>
</evidence>
<keyword evidence="3" id="KW-1185">Reference proteome</keyword>
<gene>
    <name evidence="2" type="ORF">B0H67DRAFT_574073</name>
</gene>
<reference evidence="2" key="1">
    <citation type="submission" date="2023-06" db="EMBL/GenBank/DDBJ databases">
        <title>Genome-scale phylogeny and comparative genomics of the fungal order Sordariales.</title>
        <authorList>
            <consortium name="Lawrence Berkeley National Laboratory"/>
            <person name="Hensen N."/>
            <person name="Bonometti L."/>
            <person name="Westerberg I."/>
            <person name="Brannstrom I.O."/>
            <person name="Guillou S."/>
            <person name="Cros-Aarteil S."/>
            <person name="Calhoun S."/>
            <person name="Haridas S."/>
            <person name="Kuo A."/>
            <person name="Mondo S."/>
            <person name="Pangilinan J."/>
            <person name="Riley R."/>
            <person name="Labutti K."/>
            <person name="Andreopoulos B."/>
            <person name="Lipzen A."/>
            <person name="Chen C."/>
            <person name="Yanf M."/>
            <person name="Daum C."/>
            <person name="Ng V."/>
            <person name="Clum A."/>
            <person name="Steindorff A."/>
            <person name="Ohm R."/>
            <person name="Martin F."/>
            <person name="Silar P."/>
            <person name="Natvig D."/>
            <person name="Lalanne C."/>
            <person name="Gautier V."/>
            <person name="Ament-Velasquez S.L."/>
            <person name="Kruys A."/>
            <person name="Hutchinson M.I."/>
            <person name="Powell A.J."/>
            <person name="Barry K."/>
            <person name="Miller A.N."/>
            <person name="Grigoriev I.V."/>
            <person name="Debuchy R."/>
            <person name="Gladieux P."/>
            <person name="Thoren M.H."/>
            <person name="Johannesson H."/>
        </authorList>
    </citation>
    <scope>NUCLEOTIDE SEQUENCE</scope>
    <source>
        <strain evidence="2">SMH4607-1</strain>
    </source>
</reference>
<evidence type="ECO:0008006" key="4">
    <source>
        <dbReference type="Google" id="ProtNLM"/>
    </source>
</evidence>
<dbReference type="Proteomes" id="UP001172102">
    <property type="component" value="Unassembled WGS sequence"/>
</dbReference>
<protein>
    <recommendedName>
        <fullName evidence="4">Secreted protein</fullName>
    </recommendedName>
</protein>
<evidence type="ECO:0000313" key="3">
    <source>
        <dbReference type="Proteomes" id="UP001172102"/>
    </source>
</evidence>
<sequence>MWVLLPLCLLPASDIVELVSTGCALGQLDRLPRRRHMSISIASFGRHPQDGILTESAITKRRGGFLTSLMISFKLSANCEVQTGGHQRRPRHI</sequence>
<name>A0AA40DX99_9PEZI</name>
<dbReference type="AlphaFoldDB" id="A0AA40DX99"/>
<dbReference type="EMBL" id="JAUKUA010000003">
    <property type="protein sequence ID" value="KAK0719764.1"/>
    <property type="molecule type" value="Genomic_DNA"/>
</dbReference>